<evidence type="ECO:0000313" key="6">
    <source>
        <dbReference type="EMBL" id="GFH41495.1"/>
    </source>
</evidence>
<proteinExistence type="inferred from homology"/>
<reference evidence="6 7" key="1">
    <citation type="submission" date="2020-02" db="EMBL/GenBank/DDBJ databases">
        <title>Draft genome sequence of Lactococcus sp. Hs30E4-3.</title>
        <authorList>
            <person name="Noda S."/>
            <person name="Yuki M."/>
            <person name="Ohkuma M."/>
        </authorList>
    </citation>
    <scope>NUCLEOTIDE SEQUENCE [LARGE SCALE GENOMIC DNA]</scope>
    <source>
        <strain evidence="6 7">Hs30E4-3</strain>
    </source>
</reference>
<name>A0A6A0B9V9_9LACT</name>
<comment type="caution">
    <text evidence="6">The sequence shown here is derived from an EMBL/GenBank/DDBJ whole genome shotgun (WGS) entry which is preliminary data.</text>
</comment>
<protein>
    <recommendedName>
        <fullName evidence="2">CRISPR system Cms protein Csm4</fullName>
    </recommendedName>
</protein>
<evidence type="ECO:0000256" key="1">
    <source>
        <dbReference type="ARBA" id="ARBA00005772"/>
    </source>
</evidence>
<keyword evidence="4" id="KW-0051">Antiviral defense</keyword>
<evidence type="ECO:0000256" key="4">
    <source>
        <dbReference type="ARBA" id="ARBA00023118"/>
    </source>
</evidence>
<evidence type="ECO:0000256" key="3">
    <source>
        <dbReference type="ARBA" id="ARBA00022884"/>
    </source>
</evidence>
<evidence type="ECO:0000259" key="5">
    <source>
        <dbReference type="Pfam" id="PF17953"/>
    </source>
</evidence>
<dbReference type="NCBIfam" id="TIGR01903">
    <property type="entry name" value="cas5_csm4"/>
    <property type="match status" value="1"/>
</dbReference>
<sequence length="297" mass="34126">MKIVKLHFESPVHFGEKRLSESKMTFSADTLFSALMIEAVGLGKEDEFYQLVSSDVIKFSDAFPFIEQSYYIPKPNIKIDLENEDERLRKSFKKLTYISTDVLGNYLSGQLDAFFERENFDLGKSSLSEKVRQHDFKDSEPYNVGTFTFKENTGLYFFVKQVHPLLEELLETLQYSGIGGKRYSGYGKFNFEILEDNELNALFSAKGNRKILLSGALPKDDELEQATKNASYLLERRGGFIQSDNYETYLVKKQDLYVFKSGSTFENGFEGSIYQVGKKGNHPVYKYAKSFFLEVTV</sequence>
<dbReference type="Proteomes" id="UP000480303">
    <property type="component" value="Unassembled WGS sequence"/>
</dbReference>
<feature type="domain" description="Csm4 C-terminal" evidence="5">
    <location>
        <begin position="206"/>
        <end position="295"/>
    </location>
</feature>
<evidence type="ECO:0000256" key="2">
    <source>
        <dbReference type="ARBA" id="ARBA00016109"/>
    </source>
</evidence>
<organism evidence="6 7">
    <name type="scientific">Pseudolactococcus hodotermopsidis</name>
    <dbReference type="NCBI Taxonomy" id="2709157"/>
    <lineage>
        <taxon>Bacteria</taxon>
        <taxon>Bacillati</taxon>
        <taxon>Bacillota</taxon>
        <taxon>Bacilli</taxon>
        <taxon>Lactobacillales</taxon>
        <taxon>Streptococcaceae</taxon>
        <taxon>Pseudolactococcus</taxon>
    </lineage>
</organism>
<dbReference type="EMBL" id="BLLI01000001">
    <property type="protein sequence ID" value="GFH41495.1"/>
    <property type="molecule type" value="Genomic_DNA"/>
</dbReference>
<dbReference type="Pfam" id="PF17953">
    <property type="entry name" value="Csm4_C"/>
    <property type="match status" value="1"/>
</dbReference>
<gene>
    <name evidence="6" type="primary">csm4</name>
    <name evidence="6" type="ORF">Hs30E_00460</name>
</gene>
<dbReference type="AlphaFoldDB" id="A0A6A0B9V9"/>
<evidence type="ECO:0000313" key="7">
    <source>
        <dbReference type="Proteomes" id="UP000480303"/>
    </source>
</evidence>
<dbReference type="GO" id="GO:0051607">
    <property type="term" value="P:defense response to virus"/>
    <property type="evidence" value="ECO:0007669"/>
    <property type="project" value="UniProtKB-KW"/>
</dbReference>
<comment type="similarity">
    <text evidence="1">Belongs to the CRISPR-associated Csm4 family.</text>
</comment>
<keyword evidence="3" id="KW-0694">RNA-binding</keyword>
<accession>A0A6A0B9V9</accession>
<dbReference type="GO" id="GO:0003723">
    <property type="term" value="F:RNA binding"/>
    <property type="evidence" value="ECO:0007669"/>
    <property type="project" value="UniProtKB-KW"/>
</dbReference>
<dbReference type="RefSeq" id="WP_172207033.1">
    <property type="nucleotide sequence ID" value="NZ_BLLI01000001.1"/>
</dbReference>
<dbReference type="InterPro" id="IPR005510">
    <property type="entry name" value="Csm4"/>
</dbReference>
<keyword evidence="7" id="KW-1185">Reference proteome</keyword>
<dbReference type="InterPro" id="IPR040932">
    <property type="entry name" value="Csm4_C"/>
</dbReference>